<evidence type="ECO:0000313" key="3">
    <source>
        <dbReference type="Proteomes" id="UP001148018"/>
    </source>
</evidence>
<feature type="region of interest" description="Disordered" evidence="1">
    <location>
        <begin position="60"/>
        <end position="80"/>
    </location>
</feature>
<proteinExistence type="predicted"/>
<dbReference type="AlphaFoldDB" id="A0A9Q0DV37"/>
<dbReference type="Proteomes" id="UP001148018">
    <property type="component" value="Unassembled WGS sequence"/>
</dbReference>
<accession>A0A9Q0DV37</accession>
<protein>
    <submittedName>
        <fullName evidence="2">Uncharacterized protein</fullName>
    </submittedName>
</protein>
<evidence type="ECO:0000313" key="2">
    <source>
        <dbReference type="EMBL" id="KAJ3594997.1"/>
    </source>
</evidence>
<reference evidence="2" key="1">
    <citation type="submission" date="2022-07" db="EMBL/GenBank/DDBJ databases">
        <title>Chromosome-level genome of Muraenolepis orangiensis.</title>
        <authorList>
            <person name="Kim J."/>
        </authorList>
    </citation>
    <scope>NUCLEOTIDE SEQUENCE</scope>
    <source>
        <strain evidence="2">KU_S4_2022</strain>
        <tissue evidence="2">Muscle</tissue>
    </source>
</reference>
<evidence type="ECO:0000256" key="1">
    <source>
        <dbReference type="SAM" id="MobiDB-lite"/>
    </source>
</evidence>
<gene>
    <name evidence="2" type="ORF">NHX12_004302</name>
</gene>
<organism evidence="2 3">
    <name type="scientific">Muraenolepis orangiensis</name>
    <name type="common">Patagonian moray cod</name>
    <dbReference type="NCBI Taxonomy" id="630683"/>
    <lineage>
        <taxon>Eukaryota</taxon>
        <taxon>Metazoa</taxon>
        <taxon>Chordata</taxon>
        <taxon>Craniata</taxon>
        <taxon>Vertebrata</taxon>
        <taxon>Euteleostomi</taxon>
        <taxon>Actinopterygii</taxon>
        <taxon>Neopterygii</taxon>
        <taxon>Teleostei</taxon>
        <taxon>Neoteleostei</taxon>
        <taxon>Acanthomorphata</taxon>
        <taxon>Zeiogadaria</taxon>
        <taxon>Gadariae</taxon>
        <taxon>Gadiformes</taxon>
        <taxon>Muraenolepidoidei</taxon>
        <taxon>Muraenolepididae</taxon>
        <taxon>Muraenolepis</taxon>
    </lineage>
</organism>
<keyword evidence="3" id="KW-1185">Reference proteome</keyword>
<dbReference type="EMBL" id="JANIIK010000111">
    <property type="protein sequence ID" value="KAJ3594997.1"/>
    <property type="molecule type" value="Genomic_DNA"/>
</dbReference>
<name>A0A9Q0DV37_9TELE</name>
<sequence length="80" mass="8578">MLQCKTVDAAMRTRRATEPPGVLEPSVKVLPMPQTKAIGGRPSIRPAPVPVVQPGCCETAGRRQAQQAQTRVKGESKEEA</sequence>
<feature type="compositionally biased region" description="Low complexity" evidence="1">
    <location>
        <begin position="62"/>
        <end position="71"/>
    </location>
</feature>
<comment type="caution">
    <text evidence="2">The sequence shown here is derived from an EMBL/GenBank/DDBJ whole genome shotgun (WGS) entry which is preliminary data.</text>
</comment>
<feature type="region of interest" description="Disordered" evidence="1">
    <location>
        <begin position="1"/>
        <end position="26"/>
    </location>
</feature>